<protein>
    <submittedName>
        <fullName evidence="1">Uncharacterized protein</fullName>
    </submittedName>
</protein>
<keyword evidence="2" id="KW-1185">Reference proteome</keyword>
<dbReference type="EMBL" id="CP075587">
    <property type="protein sequence ID" value="QYF49228.1"/>
    <property type="molecule type" value="Genomic_DNA"/>
</dbReference>
<name>A0ABX8V1W4_9BACT</name>
<gene>
    <name evidence="1" type="ORF">RHABOEDO_001527</name>
</gene>
<evidence type="ECO:0000313" key="1">
    <source>
        <dbReference type="EMBL" id="QYF49228.1"/>
    </source>
</evidence>
<organism evidence="1 2">
    <name type="scientific">Candidatus Rhabdochlamydia oedothoracis</name>
    <dbReference type="NCBI Taxonomy" id="2720720"/>
    <lineage>
        <taxon>Bacteria</taxon>
        <taxon>Pseudomonadati</taxon>
        <taxon>Chlamydiota</taxon>
        <taxon>Chlamydiia</taxon>
        <taxon>Parachlamydiales</taxon>
        <taxon>Candidatus Rhabdochlamydiaceae</taxon>
        <taxon>Candidatus Rhabdochlamydia</taxon>
    </lineage>
</organism>
<evidence type="ECO:0000313" key="2">
    <source>
        <dbReference type="Proteomes" id="UP000826014"/>
    </source>
</evidence>
<accession>A0ABX8V1W4</accession>
<reference evidence="1 2" key="1">
    <citation type="journal article" date="2022" name="bioRxiv">
        <title>Ecology and evolution of chlamydial symbionts of arthropods.</title>
        <authorList>
            <person name="Halter T."/>
            <person name="Koestlbacher S."/>
            <person name="Collingro A."/>
            <person name="Sixt B.S."/>
            <person name="Toenshoff E.R."/>
            <person name="Hendrickx F."/>
            <person name="Kostanjsek R."/>
            <person name="Horn M."/>
        </authorList>
    </citation>
    <scope>NUCLEOTIDE SEQUENCE [LARGE SCALE GENOMIC DNA]</scope>
    <source>
        <strain evidence="1">W744xW776</strain>
    </source>
</reference>
<dbReference type="Proteomes" id="UP000826014">
    <property type="component" value="Chromosome"/>
</dbReference>
<sequence length="42" mass="4694">MDLKIGSFLSAARTATTTAGLTHEEFPLHLLDLINNLYDMMQ</sequence>
<proteinExistence type="predicted"/>